<organism evidence="1 2">
    <name type="scientific">Leptospira wolbachii serovar Codice str. CDC</name>
    <dbReference type="NCBI Taxonomy" id="1218599"/>
    <lineage>
        <taxon>Bacteria</taxon>
        <taxon>Pseudomonadati</taxon>
        <taxon>Spirochaetota</taxon>
        <taxon>Spirochaetia</taxon>
        <taxon>Leptospirales</taxon>
        <taxon>Leptospiraceae</taxon>
        <taxon>Leptospira</taxon>
    </lineage>
</organism>
<dbReference type="EMBL" id="AOGZ02000014">
    <property type="protein sequence ID" value="EOQ96505.1"/>
    <property type="molecule type" value="Genomic_DNA"/>
</dbReference>
<dbReference type="AlphaFoldDB" id="R9A8D4"/>
<evidence type="ECO:0000313" key="1">
    <source>
        <dbReference type="EMBL" id="EOQ96505.1"/>
    </source>
</evidence>
<protein>
    <submittedName>
        <fullName evidence="1">Uncharacterized protein</fullName>
    </submittedName>
</protein>
<keyword evidence="2" id="KW-1185">Reference proteome</keyword>
<comment type="caution">
    <text evidence="1">The sequence shown here is derived from an EMBL/GenBank/DDBJ whole genome shotgun (WGS) entry which is preliminary data.</text>
</comment>
<dbReference type="STRING" id="1218599.LEP1GSC195_1804"/>
<evidence type="ECO:0000313" key="2">
    <source>
        <dbReference type="Proteomes" id="UP000013984"/>
    </source>
</evidence>
<reference evidence="1" key="1">
    <citation type="submission" date="2013-04" db="EMBL/GenBank/DDBJ databases">
        <authorList>
            <person name="Harkins D.M."/>
            <person name="Durkin A.S."/>
            <person name="Brinkac L.M."/>
            <person name="Haft D.H."/>
            <person name="Selengut J.D."/>
            <person name="Sanka R."/>
            <person name="DePew J."/>
            <person name="Purushe J."/>
            <person name="Galloway R.L."/>
            <person name="Vinetz J.M."/>
            <person name="Sutton G.G."/>
            <person name="Nierman W.C."/>
            <person name="Fouts D.E."/>
        </authorList>
    </citation>
    <scope>NUCLEOTIDE SEQUENCE [LARGE SCALE GENOMIC DNA]</scope>
    <source>
        <strain evidence="1">CDC</strain>
    </source>
</reference>
<dbReference type="RefSeq" id="WP_015681845.1">
    <property type="nucleotide sequence ID" value="NZ_AOGZ02000014.1"/>
</dbReference>
<dbReference type="OrthoDB" id="342376at2"/>
<dbReference type="Proteomes" id="UP000013984">
    <property type="component" value="Unassembled WGS sequence"/>
</dbReference>
<accession>R9A8D4</accession>
<sequence>MYKEKHNTAKFTKTNSLVTQVTAKFEKAYKIPEEKIHSVYVKPHPPAFLEGRELHYKDYYVQEKDGQKKVTFLEIHANKWIHTTVSSEAIVWK</sequence>
<gene>
    <name evidence="1" type="ORF">LEP1GSC195_1804</name>
</gene>
<name>R9A8D4_9LEPT</name>
<proteinExistence type="predicted"/>